<evidence type="ECO:0000259" key="1">
    <source>
        <dbReference type="Pfam" id="PF06855"/>
    </source>
</evidence>
<sequence>MTFYDFINDFVNDDTPLGQLAYFINKDKNFPKHATGYHELYAYFKTNYNYDEIMTSAKRALSLYLNNLSVN</sequence>
<proteinExistence type="predicted"/>
<name>A0A0M2NSX4_STACC</name>
<protein>
    <recommendedName>
        <fullName evidence="1">YozE SAM-like domain-containing protein</fullName>
    </recommendedName>
</protein>
<accession>A0A0M2NSX4</accession>
<organism evidence="2 3">
    <name type="scientific">Staphylococcus cohnii subsp. cohnii</name>
    <dbReference type="NCBI Taxonomy" id="74704"/>
    <lineage>
        <taxon>Bacteria</taxon>
        <taxon>Bacillati</taxon>
        <taxon>Bacillota</taxon>
        <taxon>Bacilli</taxon>
        <taxon>Bacillales</taxon>
        <taxon>Staphylococcaceae</taxon>
        <taxon>Staphylococcus</taxon>
        <taxon>Staphylococcus cohnii species complex</taxon>
    </lineage>
</organism>
<feature type="domain" description="YozE SAM-like" evidence="1">
    <location>
        <begin position="2"/>
        <end position="66"/>
    </location>
</feature>
<dbReference type="EMBL" id="LAKJ01000018">
    <property type="protein sequence ID" value="KKI63117.1"/>
    <property type="molecule type" value="Genomic_DNA"/>
</dbReference>
<dbReference type="GeneID" id="58098133"/>
<gene>
    <name evidence="2" type="ORF">UF66_0973</name>
</gene>
<dbReference type="RefSeq" id="WP_019467654.1">
    <property type="nucleotide sequence ID" value="NZ_BKAS01000030.1"/>
</dbReference>
<evidence type="ECO:0000313" key="3">
    <source>
        <dbReference type="Proteomes" id="UP000034455"/>
    </source>
</evidence>
<dbReference type="SUPFAM" id="SSF140652">
    <property type="entry name" value="YozE-like"/>
    <property type="match status" value="1"/>
</dbReference>
<dbReference type="Proteomes" id="UP000034455">
    <property type="component" value="Unassembled WGS sequence"/>
</dbReference>
<comment type="caution">
    <text evidence="2">The sequence shown here is derived from an EMBL/GenBank/DDBJ whole genome shotgun (WGS) entry which is preliminary data.</text>
</comment>
<dbReference type="Pfam" id="PF06855">
    <property type="entry name" value="YozE_SAM_like"/>
    <property type="match status" value="1"/>
</dbReference>
<evidence type="ECO:0000313" key="2">
    <source>
        <dbReference type="EMBL" id="KKI63117.1"/>
    </source>
</evidence>
<dbReference type="PATRIC" id="fig|74704.6.peg.999"/>
<dbReference type="Gene3D" id="1.10.150.260">
    <property type="entry name" value="YozE SAM-like"/>
    <property type="match status" value="1"/>
</dbReference>
<dbReference type="AlphaFoldDB" id="A0A0M2NSX4"/>
<dbReference type="InterPro" id="IPR036806">
    <property type="entry name" value="YozE_SAM-like_sf"/>
</dbReference>
<reference evidence="2 3" key="1">
    <citation type="submission" date="2015-03" db="EMBL/GenBank/DDBJ databases">
        <title>Genome Assembly of Staphylococcus cohnii subsp. cohnii strain G22B2.</title>
        <authorList>
            <person name="Nair G."/>
            <person name="Kaur G."/>
            <person name="Khatri I."/>
            <person name="Singh N.K."/>
            <person name="Sathyabama S."/>
            <person name="Maurya S.K."/>
            <person name="Subramanian S."/>
            <person name="Agrewala J.N."/>
            <person name="Mayilraj S."/>
        </authorList>
    </citation>
    <scope>NUCLEOTIDE SEQUENCE [LARGE SCALE GENOMIC DNA]</scope>
    <source>
        <strain evidence="2 3">G22B2</strain>
    </source>
</reference>
<dbReference type="InterPro" id="IPR023089">
    <property type="entry name" value="YozE_SAM-like"/>
</dbReference>